<evidence type="ECO:0000313" key="3">
    <source>
        <dbReference type="Proteomes" id="UP000321567"/>
    </source>
</evidence>
<organism evidence="2 3">
    <name type="scientific">Pararhodospirillum oryzae</name>
    <dbReference type="NCBI Taxonomy" id="478448"/>
    <lineage>
        <taxon>Bacteria</taxon>
        <taxon>Pseudomonadati</taxon>
        <taxon>Pseudomonadota</taxon>
        <taxon>Alphaproteobacteria</taxon>
        <taxon>Rhodospirillales</taxon>
        <taxon>Rhodospirillaceae</taxon>
        <taxon>Pararhodospirillum</taxon>
    </lineage>
</organism>
<keyword evidence="3" id="KW-1185">Reference proteome</keyword>
<comment type="caution">
    <text evidence="2">The sequence shown here is derived from an EMBL/GenBank/DDBJ whole genome shotgun (WGS) entry which is preliminary data.</text>
</comment>
<dbReference type="Proteomes" id="UP000321567">
    <property type="component" value="Unassembled WGS sequence"/>
</dbReference>
<accession>A0A512H3V6</accession>
<evidence type="ECO:0000313" key="2">
    <source>
        <dbReference type="EMBL" id="GEO80121.1"/>
    </source>
</evidence>
<name>A0A512H3V6_9PROT</name>
<feature type="compositionally biased region" description="Basic and acidic residues" evidence="1">
    <location>
        <begin position="12"/>
        <end position="21"/>
    </location>
</feature>
<evidence type="ECO:0000256" key="1">
    <source>
        <dbReference type="SAM" id="MobiDB-lite"/>
    </source>
</evidence>
<sequence length="91" mass="11219">MPRQPEVGRGQDQSHSHPDKQGCVRFLKTKLQYKKILFEVYLTAQRKKYWEEELQNKDREEMANISEKFEIPKIRREWPEFRRLIRKETGR</sequence>
<dbReference type="AlphaFoldDB" id="A0A512H3V6"/>
<gene>
    <name evidence="2" type="ORF">ROR02_02520</name>
</gene>
<protein>
    <submittedName>
        <fullName evidence="2">Uncharacterized protein</fullName>
    </submittedName>
</protein>
<reference evidence="2 3" key="1">
    <citation type="submission" date="2019-07" db="EMBL/GenBank/DDBJ databases">
        <title>Whole genome shotgun sequence of Rhodospirillum oryzae NBRC 107573.</title>
        <authorList>
            <person name="Hosoyama A."/>
            <person name="Uohara A."/>
            <person name="Ohji S."/>
            <person name="Ichikawa N."/>
        </authorList>
    </citation>
    <scope>NUCLEOTIDE SEQUENCE [LARGE SCALE GENOMIC DNA]</scope>
    <source>
        <strain evidence="2 3">NBRC 107573</strain>
    </source>
</reference>
<feature type="region of interest" description="Disordered" evidence="1">
    <location>
        <begin position="1"/>
        <end position="21"/>
    </location>
</feature>
<proteinExistence type="predicted"/>
<dbReference type="EMBL" id="BJZO01000004">
    <property type="protein sequence ID" value="GEO80121.1"/>
    <property type="molecule type" value="Genomic_DNA"/>
</dbReference>